<evidence type="ECO:0000256" key="1">
    <source>
        <dbReference type="ARBA" id="ARBA00022679"/>
    </source>
</evidence>
<dbReference type="Proteomes" id="UP000321374">
    <property type="component" value="Unassembled WGS sequence"/>
</dbReference>
<dbReference type="InterPro" id="IPR050832">
    <property type="entry name" value="Bact_Acetyltransf"/>
</dbReference>
<gene>
    <name evidence="4" type="ORF">E6Q51_02385</name>
</gene>
<dbReference type="InterPro" id="IPR000182">
    <property type="entry name" value="GNAT_dom"/>
</dbReference>
<proteinExistence type="predicted"/>
<dbReference type="EMBL" id="SSGG01000040">
    <property type="protein sequence ID" value="TXI37872.1"/>
    <property type="molecule type" value="Genomic_DNA"/>
</dbReference>
<sequence>MDAVINIRDAQEKDAAQLANLLHALFSIEADFKPDMEKQKAGLSMLISQPEHGVIKAAFTEDGKLIGMVSAQLVISTAQGARSAWVEDMIVHAEFRQQGIGRKLLQSALDWAKEKGATRAQLLVDIENEPAIGYYRHLGWESTQLNARRLFL</sequence>
<evidence type="ECO:0000256" key="2">
    <source>
        <dbReference type="ARBA" id="ARBA00023315"/>
    </source>
</evidence>
<feature type="domain" description="N-acetyltransferase" evidence="3">
    <location>
        <begin position="5"/>
        <end position="152"/>
    </location>
</feature>
<dbReference type="SUPFAM" id="SSF55729">
    <property type="entry name" value="Acyl-CoA N-acyltransferases (Nat)"/>
    <property type="match status" value="1"/>
</dbReference>
<accession>A0A5C7WLP2</accession>
<comment type="caution">
    <text evidence="4">The sequence shown here is derived from an EMBL/GenBank/DDBJ whole genome shotgun (WGS) entry which is preliminary data.</text>
</comment>
<dbReference type="GO" id="GO:0016747">
    <property type="term" value="F:acyltransferase activity, transferring groups other than amino-acyl groups"/>
    <property type="evidence" value="ECO:0007669"/>
    <property type="project" value="InterPro"/>
</dbReference>
<organism evidence="4 5">
    <name type="scientific">Methylophilus methylotrophus</name>
    <name type="common">Bacterium W3A1</name>
    <dbReference type="NCBI Taxonomy" id="17"/>
    <lineage>
        <taxon>Bacteria</taxon>
        <taxon>Pseudomonadati</taxon>
        <taxon>Pseudomonadota</taxon>
        <taxon>Betaproteobacteria</taxon>
        <taxon>Nitrosomonadales</taxon>
        <taxon>Methylophilaceae</taxon>
        <taxon>Methylophilus</taxon>
    </lineage>
</organism>
<name>A0A5C7WLP2_METME</name>
<dbReference type="CDD" id="cd04301">
    <property type="entry name" value="NAT_SF"/>
    <property type="match status" value="1"/>
</dbReference>
<reference evidence="4 5" key="1">
    <citation type="submission" date="2018-09" db="EMBL/GenBank/DDBJ databases">
        <title>Metagenome Assembled Genomes from an Advanced Water Purification Facility.</title>
        <authorList>
            <person name="Stamps B.W."/>
            <person name="Spear J.R."/>
        </authorList>
    </citation>
    <scope>NUCLEOTIDE SEQUENCE [LARGE SCALE GENOMIC DNA]</scope>
    <source>
        <strain evidence="4">Bin_42_2</strain>
    </source>
</reference>
<dbReference type="PANTHER" id="PTHR43877">
    <property type="entry name" value="AMINOALKYLPHOSPHONATE N-ACETYLTRANSFERASE-RELATED-RELATED"/>
    <property type="match status" value="1"/>
</dbReference>
<keyword evidence="2" id="KW-0012">Acyltransferase</keyword>
<keyword evidence="1 4" id="KW-0808">Transferase</keyword>
<evidence type="ECO:0000313" key="5">
    <source>
        <dbReference type="Proteomes" id="UP000321374"/>
    </source>
</evidence>
<evidence type="ECO:0000259" key="3">
    <source>
        <dbReference type="PROSITE" id="PS51186"/>
    </source>
</evidence>
<dbReference type="AlphaFoldDB" id="A0A5C7WLP2"/>
<dbReference type="PROSITE" id="PS51186">
    <property type="entry name" value="GNAT"/>
    <property type="match status" value="1"/>
</dbReference>
<dbReference type="InterPro" id="IPR016181">
    <property type="entry name" value="Acyl_CoA_acyltransferase"/>
</dbReference>
<evidence type="ECO:0000313" key="4">
    <source>
        <dbReference type="EMBL" id="TXI37872.1"/>
    </source>
</evidence>
<dbReference type="STRING" id="1122236.GCA_000378225_02304"/>
<protein>
    <submittedName>
        <fullName evidence="4">GNAT family N-acetyltransferase</fullName>
    </submittedName>
</protein>
<dbReference type="Gene3D" id="3.40.630.30">
    <property type="match status" value="1"/>
</dbReference>
<dbReference type="Pfam" id="PF00583">
    <property type="entry name" value="Acetyltransf_1"/>
    <property type="match status" value="1"/>
</dbReference>